<feature type="region of interest" description="Disordered" evidence="10">
    <location>
        <begin position="510"/>
        <end position="534"/>
    </location>
</feature>
<comment type="similarity">
    <text evidence="2 9">Belongs to the mitochondrial carrier (TC 2.A.29) family.</text>
</comment>
<name>A0A6U3TUH7_9STRA</name>
<feature type="region of interest" description="Disordered" evidence="10">
    <location>
        <begin position="65"/>
        <end position="108"/>
    </location>
</feature>
<comment type="subcellular location">
    <subcellularLocation>
        <location evidence="1">Membrane</location>
        <topology evidence="1">Multi-pass membrane protein</topology>
    </subcellularLocation>
</comment>
<dbReference type="InterPro" id="IPR023395">
    <property type="entry name" value="MCP_dom_sf"/>
</dbReference>
<keyword evidence="3 9" id="KW-0813">Transport</keyword>
<dbReference type="GO" id="GO:0055085">
    <property type="term" value="P:transmembrane transport"/>
    <property type="evidence" value="ECO:0007669"/>
    <property type="project" value="InterPro"/>
</dbReference>
<evidence type="ECO:0000256" key="7">
    <source>
        <dbReference type="ARBA" id="ARBA00023136"/>
    </source>
</evidence>
<evidence type="ECO:0008006" key="13">
    <source>
        <dbReference type="Google" id="ProtNLM"/>
    </source>
</evidence>
<feature type="compositionally biased region" description="Gly residues" evidence="10">
    <location>
        <begin position="83"/>
        <end position="94"/>
    </location>
</feature>
<dbReference type="PANTHER" id="PTHR45667">
    <property type="entry name" value="S-ADENOSYLMETHIONINE MITOCHONDRIAL CARRIER PROTEIN"/>
    <property type="match status" value="1"/>
</dbReference>
<protein>
    <recommendedName>
        <fullName evidence="13">Mitochondrial carrier protein</fullName>
    </recommendedName>
</protein>
<evidence type="ECO:0000256" key="10">
    <source>
        <dbReference type="SAM" id="MobiDB-lite"/>
    </source>
</evidence>
<dbReference type="AlphaFoldDB" id="A0A6U3TUH7"/>
<feature type="repeat" description="Solcar" evidence="8">
    <location>
        <begin position="169"/>
        <end position="252"/>
    </location>
</feature>
<dbReference type="InterPro" id="IPR018108">
    <property type="entry name" value="MCP_transmembrane"/>
</dbReference>
<evidence type="ECO:0000313" key="12">
    <source>
        <dbReference type="EMBL" id="CAD9350422.1"/>
    </source>
</evidence>
<evidence type="ECO:0000256" key="3">
    <source>
        <dbReference type="ARBA" id="ARBA00022448"/>
    </source>
</evidence>
<keyword evidence="6" id="KW-1133">Transmembrane helix</keyword>
<dbReference type="Pfam" id="PF00153">
    <property type="entry name" value="Mito_carr"/>
    <property type="match status" value="3"/>
</dbReference>
<evidence type="ECO:0000256" key="5">
    <source>
        <dbReference type="ARBA" id="ARBA00022737"/>
    </source>
</evidence>
<evidence type="ECO:0000256" key="11">
    <source>
        <dbReference type="SAM" id="SignalP"/>
    </source>
</evidence>
<dbReference type="InterPro" id="IPR002067">
    <property type="entry name" value="MCP"/>
</dbReference>
<sequence>MNRTRQRRRHVSSSSLSTIKTTLLFFLTICCCCCSGSHYNPLTIGIRSAIARTSSNAILNGPLVRSSSLSSQRRQHGVSSIHRGGGATSIGGGMQTRRRGYKTQKKEEDGNYGMYDADAYNQHISLCSSKSTTPRVATAATTTSTSITTTTAATRGGGGVSEELGVRSLFFWESMICGAISRSIAQTIMHPANTMKTMLQSSRSSAAGTLSIATLARPKNFKLLTRGAGAQFLLSVPHGAVNFAVLEYVRNRIHWLVHTSGYLGNKFQSEAWGPGLDFFSSAISTVCCSVVSTPQMMIVDNIMAGTYPNLPSAVKGLAAKKGVLGFYGGWWPGLAGKIPSYGMTWAFFQQLKKAQLRIMQRPPKDVENSIMGCMASATTVCLMIPMDTIKTRLVTQLNYPDLVPYNGIVDAAVRIFKEEGIGAFYRGLPPRLVSVVPMIGIQFGVYEFMKKVMLQRDMKNGDDGNAGTQKKKKGKIELSPEARAAKNAKKTFMSTERALEEIAMEVAADDEQPFPAPHFRHSYTKKNKLGKKKK</sequence>
<feature type="chain" id="PRO_5030160177" description="Mitochondrial carrier protein" evidence="11">
    <location>
        <begin position="37"/>
        <end position="534"/>
    </location>
</feature>
<dbReference type="PROSITE" id="PS50920">
    <property type="entry name" value="SOLCAR"/>
    <property type="match status" value="3"/>
</dbReference>
<evidence type="ECO:0000256" key="1">
    <source>
        <dbReference type="ARBA" id="ARBA00004141"/>
    </source>
</evidence>
<evidence type="ECO:0000256" key="2">
    <source>
        <dbReference type="ARBA" id="ARBA00006375"/>
    </source>
</evidence>
<dbReference type="PRINTS" id="PR00926">
    <property type="entry name" value="MITOCARRIER"/>
</dbReference>
<feature type="repeat" description="Solcar" evidence="8">
    <location>
        <begin position="272"/>
        <end position="354"/>
    </location>
</feature>
<keyword evidence="5" id="KW-0677">Repeat</keyword>
<feature type="signal peptide" evidence="11">
    <location>
        <begin position="1"/>
        <end position="36"/>
    </location>
</feature>
<evidence type="ECO:0000256" key="4">
    <source>
        <dbReference type="ARBA" id="ARBA00022692"/>
    </source>
</evidence>
<feature type="compositionally biased region" description="Basic and acidic residues" evidence="10">
    <location>
        <begin position="475"/>
        <end position="484"/>
    </location>
</feature>
<feature type="region of interest" description="Disordered" evidence="10">
    <location>
        <begin position="460"/>
        <end position="490"/>
    </location>
</feature>
<evidence type="ECO:0000256" key="8">
    <source>
        <dbReference type="PROSITE-ProRule" id="PRU00282"/>
    </source>
</evidence>
<dbReference type="EMBL" id="HBGN01033202">
    <property type="protein sequence ID" value="CAD9350422.1"/>
    <property type="molecule type" value="Transcribed_RNA"/>
</dbReference>
<dbReference type="SUPFAM" id="SSF103506">
    <property type="entry name" value="Mitochondrial carrier"/>
    <property type="match status" value="1"/>
</dbReference>
<feature type="compositionally biased region" description="Basic residues" evidence="10">
    <location>
        <begin position="518"/>
        <end position="534"/>
    </location>
</feature>
<accession>A0A6U3TUH7</accession>
<feature type="repeat" description="Solcar" evidence="8">
    <location>
        <begin position="363"/>
        <end position="452"/>
    </location>
</feature>
<organism evidence="12">
    <name type="scientific">Ditylum brightwellii</name>
    <dbReference type="NCBI Taxonomy" id="49249"/>
    <lineage>
        <taxon>Eukaryota</taxon>
        <taxon>Sar</taxon>
        <taxon>Stramenopiles</taxon>
        <taxon>Ochrophyta</taxon>
        <taxon>Bacillariophyta</taxon>
        <taxon>Mediophyceae</taxon>
        <taxon>Lithodesmiophycidae</taxon>
        <taxon>Lithodesmiales</taxon>
        <taxon>Lithodesmiaceae</taxon>
        <taxon>Ditylum</taxon>
    </lineage>
</organism>
<keyword evidence="4 8" id="KW-0812">Transmembrane</keyword>
<keyword evidence="7 8" id="KW-0472">Membrane</keyword>
<dbReference type="Gene3D" id="1.50.40.10">
    <property type="entry name" value="Mitochondrial carrier domain"/>
    <property type="match status" value="2"/>
</dbReference>
<evidence type="ECO:0000256" key="9">
    <source>
        <dbReference type="RuleBase" id="RU000488"/>
    </source>
</evidence>
<reference evidence="12" key="1">
    <citation type="submission" date="2021-01" db="EMBL/GenBank/DDBJ databases">
        <authorList>
            <person name="Corre E."/>
            <person name="Pelletier E."/>
            <person name="Niang G."/>
            <person name="Scheremetjew M."/>
            <person name="Finn R."/>
            <person name="Kale V."/>
            <person name="Holt S."/>
            <person name="Cochrane G."/>
            <person name="Meng A."/>
            <person name="Brown T."/>
            <person name="Cohen L."/>
        </authorList>
    </citation>
    <scope>NUCLEOTIDE SEQUENCE</scope>
    <source>
        <strain evidence="12">Pop2</strain>
    </source>
</reference>
<dbReference type="GO" id="GO:0016020">
    <property type="term" value="C:membrane"/>
    <property type="evidence" value="ECO:0007669"/>
    <property type="project" value="UniProtKB-SubCell"/>
</dbReference>
<evidence type="ECO:0000256" key="6">
    <source>
        <dbReference type="ARBA" id="ARBA00022989"/>
    </source>
</evidence>
<keyword evidence="11" id="KW-0732">Signal</keyword>
<proteinExistence type="inferred from homology"/>
<gene>
    <name evidence="12" type="ORF">DBRI1063_LOCUS21445</name>
</gene>